<comment type="function">
    <text evidence="8">Involved in the transmission of sensory signals from the chemoreceptors to the flagellar motors. CheA is autophosphorylated; it can transfer its phosphate group to either CheB or CheY.</text>
</comment>
<evidence type="ECO:0000256" key="3">
    <source>
        <dbReference type="ARBA" id="ARBA00021495"/>
    </source>
</evidence>
<dbReference type="SUPFAM" id="SSF47384">
    <property type="entry name" value="Homodimeric domain of signal transducing histidine kinase"/>
    <property type="match status" value="1"/>
</dbReference>
<keyword evidence="7" id="KW-0902">Two-component regulatory system</keyword>
<proteinExistence type="predicted"/>
<gene>
    <name evidence="13" type="primary">cheA_1</name>
    <name evidence="13" type="ORF">MBUL_01474</name>
</gene>
<dbReference type="SMART" id="SM00260">
    <property type="entry name" value="CheW"/>
    <property type="match status" value="1"/>
</dbReference>
<name>A0A679IPV2_9HYPH</name>
<dbReference type="SMART" id="SM00387">
    <property type="entry name" value="HATPase_c"/>
    <property type="match status" value="1"/>
</dbReference>
<dbReference type="SMART" id="SM00073">
    <property type="entry name" value="HPT"/>
    <property type="match status" value="1"/>
</dbReference>
<organism evidence="13">
    <name type="scientific">Methylobacterium bullatum</name>
    <dbReference type="NCBI Taxonomy" id="570505"/>
    <lineage>
        <taxon>Bacteria</taxon>
        <taxon>Pseudomonadati</taxon>
        <taxon>Pseudomonadota</taxon>
        <taxon>Alphaproteobacteria</taxon>
        <taxon>Hyphomicrobiales</taxon>
        <taxon>Methylobacteriaceae</taxon>
        <taxon>Methylobacterium</taxon>
    </lineage>
</organism>
<dbReference type="Gene3D" id="1.10.287.560">
    <property type="entry name" value="Histidine kinase CheA-like, homodimeric domain"/>
    <property type="match status" value="1"/>
</dbReference>
<dbReference type="EC" id="2.7.13.3" evidence="2"/>
<dbReference type="SUPFAM" id="SSF55874">
    <property type="entry name" value="ATPase domain of HSP90 chaperone/DNA topoisomerase II/histidine kinase"/>
    <property type="match status" value="1"/>
</dbReference>
<dbReference type="Gene3D" id="1.20.120.160">
    <property type="entry name" value="HPT domain"/>
    <property type="match status" value="1"/>
</dbReference>
<dbReference type="InterPro" id="IPR003594">
    <property type="entry name" value="HATPase_dom"/>
</dbReference>
<dbReference type="InterPro" id="IPR036641">
    <property type="entry name" value="HPT_dom_sf"/>
</dbReference>
<sequence>MNASLLARFIPEARELLQTSAGGLLKLERGPTDETAINEVFRAVHTLKGSSGLFEAAALTRLVHAAEDLLCAVRAEQLQIDSSLIDMLLDSLDQMSLWIDQLEARAELPADADGVAHRMSIALRGRLGTPVESAETMSEASMLPAPSSVTAASPATLDRMPVESRLEAFRLACAGHAIHAVRYEPDPGCFYNGTDPLQAILQVSGSIVLDIETIRPWEPLADLDPYQCNLRFSLLTTATQLEIEQAMRYELEQIEVAPVRVRDLIRIDGQPGDGPIWDDFHEGASALLAAENYAGLADAAASLRGGADPTLWRSHALAWLEAAASAAQPEPGLVAFLVATVGSRSLTPPTSTPADFDSRQALARTILIDQRLALVSAGYDEVRLASVGTIVGNVLSSLGRNAQRAAFQTALDVAREARSIAPLLTAIAAFLGDDDTEAAPAALAPTDHRAEPSVAAPVVPKPVATAQESAQTAKDSAPVPVDAEVRAAAKTLKVDQAKIDLLMNLIGELVVSKNALPFLAKRAEETYGSREMSREIKEQYAIIDRLAQEMQGAIMQVRMLPVSDIFDRFPRLVRDLARKLGKRIDLVVEGGDTAADKTIIEALGDPLLHIVRNSLDHGIEGPDERLAAAKPATARLLLKARQETDRVVIELQDDGRGIDPARIRAVAVAKGVIDQEEADRLSDQEAINLIYRPGFSTAQEISDLSGRGVGMDVVLTTVEKLGGQVSVTSRLGEGTTTSLSMPLSMAVTRIMMVEAAGSLYGVPMDMIVETVRVPRERIRTIKKAETFVLRQTVIPLIRMSRLLRLTDRPQDDAEAAVLVCQVNGRRVGLIIDNFREGMDVILKPLEGVLTGIGGYSGTALLGDGRVLLVLDLKELL</sequence>
<dbReference type="InterPro" id="IPR037006">
    <property type="entry name" value="CheA-like_homodim_sf"/>
</dbReference>
<keyword evidence="5 13" id="KW-0808">Transferase</keyword>
<dbReference type="PANTHER" id="PTHR43395">
    <property type="entry name" value="SENSOR HISTIDINE KINASE CHEA"/>
    <property type="match status" value="1"/>
</dbReference>
<dbReference type="GO" id="GO:0006935">
    <property type="term" value="P:chemotaxis"/>
    <property type="evidence" value="ECO:0007669"/>
    <property type="project" value="InterPro"/>
</dbReference>
<dbReference type="PANTHER" id="PTHR43395:SF1">
    <property type="entry name" value="CHEMOTAXIS PROTEIN CHEA"/>
    <property type="match status" value="1"/>
</dbReference>
<dbReference type="SMART" id="SM01231">
    <property type="entry name" value="H-kinase_dim"/>
    <property type="match status" value="1"/>
</dbReference>
<dbReference type="Gene3D" id="3.30.565.10">
    <property type="entry name" value="Histidine kinase-like ATPase, C-terminal domain"/>
    <property type="match status" value="1"/>
</dbReference>
<evidence type="ECO:0000256" key="6">
    <source>
        <dbReference type="ARBA" id="ARBA00022777"/>
    </source>
</evidence>
<keyword evidence="6" id="KW-0418">Kinase</keyword>
<dbReference type="GO" id="GO:0005737">
    <property type="term" value="C:cytoplasm"/>
    <property type="evidence" value="ECO:0007669"/>
    <property type="project" value="InterPro"/>
</dbReference>
<feature type="domain" description="CheW-like" evidence="11">
    <location>
        <begin position="747"/>
        <end position="876"/>
    </location>
</feature>
<dbReference type="InterPro" id="IPR004105">
    <property type="entry name" value="CheA-like_dim"/>
</dbReference>
<reference evidence="13" key="1">
    <citation type="submission" date="2019-12" db="EMBL/GenBank/DDBJ databases">
        <authorList>
            <person name="Cremers G."/>
        </authorList>
    </citation>
    <scope>NUCLEOTIDE SEQUENCE</scope>
    <source>
        <strain evidence="13">Mbul1</strain>
    </source>
</reference>
<evidence type="ECO:0000256" key="5">
    <source>
        <dbReference type="ARBA" id="ARBA00022679"/>
    </source>
</evidence>
<dbReference type="InterPro" id="IPR051315">
    <property type="entry name" value="Bact_Chemotaxis_CheA"/>
</dbReference>
<dbReference type="InterPro" id="IPR036097">
    <property type="entry name" value="HisK_dim/P_sf"/>
</dbReference>
<evidence type="ECO:0000256" key="9">
    <source>
        <dbReference type="PROSITE-ProRule" id="PRU00110"/>
    </source>
</evidence>
<comment type="catalytic activity">
    <reaction evidence="1">
        <text>ATP + protein L-histidine = ADP + protein N-phospho-L-histidine.</text>
        <dbReference type="EC" id="2.7.13.3"/>
    </reaction>
</comment>
<dbReference type="PROSITE" id="PS50851">
    <property type="entry name" value="CHEW"/>
    <property type="match status" value="1"/>
</dbReference>
<dbReference type="PRINTS" id="PR00344">
    <property type="entry name" value="BCTRLSENSOR"/>
</dbReference>
<dbReference type="Pfam" id="PF01584">
    <property type="entry name" value="CheW"/>
    <property type="match status" value="1"/>
</dbReference>
<evidence type="ECO:0000256" key="2">
    <source>
        <dbReference type="ARBA" id="ARBA00012438"/>
    </source>
</evidence>
<evidence type="ECO:0000259" key="12">
    <source>
        <dbReference type="PROSITE" id="PS50894"/>
    </source>
</evidence>
<evidence type="ECO:0000256" key="4">
    <source>
        <dbReference type="ARBA" id="ARBA00022553"/>
    </source>
</evidence>
<dbReference type="Gene3D" id="2.30.30.40">
    <property type="entry name" value="SH3 Domains"/>
    <property type="match status" value="1"/>
</dbReference>
<dbReference type="CDD" id="cd00088">
    <property type="entry name" value="HPT"/>
    <property type="match status" value="1"/>
</dbReference>
<dbReference type="InterPro" id="IPR036061">
    <property type="entry name" value="CheW-like_dom_sf"/>
</dbReference>
<evidence type="ECO:0000259" key="11">
    <source>
        <dbReference type="PROSITE" id="PS50851"/>
    </source>
</evidence>
<dbReference type="SUPFAM" id="SSF50341">
    <property type="entry name" value="CheW-like"/>
    <property type="match status" value="1"/>
</dbReference>
<evidence type="ECO:0000313" key="13">
    <source>
        <dbReference type="EMBL" id="CAA2102022.1"/>
    </source>
</evidence>
<feature type="domain" description="HPt" evidence="12">
    <location>
        <begin position="1"/>
        <end position="102"/>
    </location>
</feature>
<evidence type="ECO:0000256" key="7">
    <source>
        <dbReference type="ARBA" id="ARBA00023012"/>
    </source>
</evidence>
<dbReference type="GO" id="GO:0000155">
    <property type="term" value="F:phosphorelay sensor kinase activity"/>
    <property type="evidence" value="ECO:0007669"/>
    <property type="project" value="InterPro"/>
</dbReference>
<dbReference type="CDD" id="cd16916">
    <property type="entry name" value="HATPase_CheA-like"/>
    <property type="match status" value="1"/>
</dbReference>
<feature type="domain" description="Histidine kinase" evidence="10">
    <location>
        <begin position="500"/>
        <end position="745"/>
    </location>
</feature>
<dbReference type="AlphaFoldDB" id="A0A679IPV2"/>
<dbReference type="Pfam" id="PF02518">
    <property type="entry name" value="HATPase_c"/>
    <property type="match status" value="1"/>
</dbReference>
<feature type="modified residue" description="Phosphohistidine" evidence="9">
    <location>
        <position position="45"/>
    </location>
</feature>
<dbReference type="PROSITE" id="PS50894">
    <property type="entry name" value="HPT"/>
    <property type="match status" value="1"/>
</dbReference>
<protein>
    <recommendedName>
        <fullName evidence="3">Chemotaxis protein CheA</fullName>
        <ecNumber evidence="2">2.7.13.3</ecNumber>
    </recommendedName>
</protein>
<dbReference type="FunFam" id="3.30.565.10:FF:000016">
    <property type="entry name" value="Chemotaxis protein CheA, putative"/>
    <property type="match status" value="1"/>
</dbReference>
<dbReference type="Pfam" id="PF01627">
    <property type="entry name" value="Hpt"/>
    <property type="match status" value="1"/>
</dbReference>
<dbReference type="SUPFAM" id="SSF47226">
    <property type="entry name" value="Histidine-containing phosphotransfer domain, HPT domain"/>
    <property type="match status" value="1"/>
</dbReference>
<dbReference type="InterPro" id="IPR002545">
    <property type="entry name" value="CheW-lke_dom"/>
</dbReference>
<dbReference type="PROSITE" id="PS50109">
    <property type="entry name" value="HIS_KIN"/>
    <property type="match status" value="1"/>
</dbReference>
<dbReference type="EMBL" id="LR743504">
    <property type="protein sequence ID" value="CAA2102022.1"/>
    <property type="molecule type" value="Genomic_DNA"/>
</dbReference>
<accession>A0A679IPV2</accession>
<keyword evidence="4 9" id="KW-0597">Phosphoprotein</keyword>
<evidence type="ECO:0000259" key="10">
    <source>
        <dbReference type="PROSITE" id="PS50109"/>
    </source>
</evidence>
<dbReference type="InterPro" id="IPR036890">
    <property type="entry name" value="HATPase_C_sf"/>
</dbReference>
<dbReference type="InterPro" id="IPR005467">
    <property type="entry name" value="His_kinase_dom"/>
</dbReference>
<dbReference type="InterPro" id="IPR008207">
    <property type="entry name" value="Sig_transdc_His_kin_Hpt_dom"/>
</dbReference>
<evidence type="ECO:0000256" key="1">
    <source>
        <dbReference type="ARBA" id="ARBA00000085"/>
    </source>
</evidence>
<dbReference type="InterPro" id="IPR004358">
    <property type="entry name" value="Sig_transdc_His_kin-like_C"/>
</dbReference>
<dbReference type="Pfam" id="PF02895">
    <property type="entry name" value="H-kinase_dim"/>
    <property type="match status" value="1"/>
</dbReference>
<evidence type="ECO:0000256" key="8">
    <source>
        <dbReference type="ARBA" id="ARBA00035100"/>
    </source>
</evidence>